<reference evidence="1" key="2">
    <citation type="submission" date="2022-01" db="EMBL/GenBank/DDBJ databases">
        <authorList>
            <person name="Yamashiro T."/>
            <person name="Shiraishi A."/>
            <person name="Satake H."/>
            <person name="Nakayama K."/>
        </authorList>
    </citation>
    <scope>NUCLEOTIDE SEQUENCE</scope>
</reference>
<proteinExistence type="predicted"/>
<dbReference type="EMBL" id="BQNB010015244">
    <property type="protein sequence ID" value="GJT37688.1"/>
    <property type="molecule type" value="Genomic_DNA"/>
</dbReference>
<name>A0ABQ5DFI1_9ASTR</name>
<evidence type="ECO:0000313" key="2">
    <source>
        <dbReference type="Proteomes" id="UP001151760"/>
    </source>
</evidence>
<dbReference type="Proteomes" id="UP001151760">
    <property type="component" value="Unassembled WGS sequence"/>
</dbReference>
<keyword evidence="2" id="KW-1185">Reference proteome</keyword>
<evidence type="ECO:0000313" key="1">
    <source>
        <dbReference type="EMBL" id="GJT37688.1"/>
    </source>
</evidence>
<comment type="caution">
    <text evidence="1">The sequence shown here is derived from an EMBL/GenBank/DDBJ whole genome shotgun (WGS) entry which is preliminary data.</text>
</comment>
<gene>
    <name evidence="1" type="ORF">Tco_0937553</name>
</gene>
<organism evidence="1 2">
    <name type="scientific">Tanacetum coccineum</name>
    <dbReference type="NCBI Taxonomy" id="301880"/>
    <lineage>
        <taxon>Eukaryota</taxon>
        <taxon>Viridiplantae</taxon>
        <taxon>Streptophyta</taxon>
        <taxon>Embryophyta</taxon>
        <taxon>Tracheophyta</taxon>
        <taxon>Spermatophyta</taxon>
        <taxon>Magnoliopsida</taxon>
        <taxon>eudicotyledons</taxon>
        <taxon>Gunneridae</taxon>
        <taxon>Pentapetalae</taxon>
        <taxon>asterids</taxon>
        <taxon>campanulids</taxon>
        <taxon>Asterales</taxon>
        <taxon>Asteraceae</taxon>
        <taxon>Asteroideae</taxon>
        <taxon>Anthemideae</taxon>
        <taxon>Anthemidinae</taxon>
        <taxon>Tanacetum</taxon>
    </lineage>
</organism>
<reference evidence="1" key="1">
    <citation type="journal article" date="2022" name="Int. J. Mol. Sci.">
        <title>Draft Genome of Tanacetum Coccineum: Genomic Comparison of Closely Related Tanacetum-Family Plants.</title>
        <authorList>
            <person name="Yamashiro T."/>
            <person name="Shiraishi A."/>
            <person name="Nakayama K."/>
            <person name="Satake H."/>
        </authorList>
    </citation>
    <scope>NUCLEOTIDE SEQUENCE</scope>
</reference>
<accession>A0ABQ5DFI1</accession>
<protein>
    <submittedName>
        <fullName evidence="1">Uncharacterized protein</fullName>
    </submittedName>
</protein>
<sequence length="105" mass="11952">MVATIARKLGIPPPSQLTAFKLPTTEKKKKRRTELIHEVFVKKNIVVDGMQRNLVPPQGVVRSVGLDQNAIKIDSIEARKMFDKMIYVIEARDDVVEARKIVQEK</sequence>